<sequence>MDVAQMCQSTWVGDADVAVVGKIVRVEQYQIHSVGLLVTEQAQCAYQYSKVACMGAWCRHNTSNGNKNPYRV</sequence>
<protein>
    <submittedName>
        <fullName evidence="1">Uncharacterized protein</fullName>
    </submittedName>
</protein>
<dbReference type="KEGG" id="hsr:HSBAA_43610"/>
<gene>
    <name evidence="1" type="ORF">HSBAA_43610</name>
</gene>
<reference evidence="1 2" key="1">
    <citation type="journal article" date="2019" name="Microbiol. Resour. Announc.">
        <title>Complete Genome Sequence of Halomonas sulfidaeris Strain Esulfide1 Isolated from a Metal Sulfide Rock at a Depth of 2,200 Meters, Obtained Using Nanopore Sequencing.</title>
        <authorList>
            <person name="Saito M."/>
            <person name="Nishigata A."/>
            <person name="Galipon J."/>
            <person name="Arakawa K."/>
        </authorList>
    </citation>
    <scope>NUCLEOTIDE SEQUENCE [LARGE SCALE GENOMIC DNA]</scope>
    <source>
        <strain evidence="1 2">ATCC BAA-803</strain>
    </source>
</reference>
<dbReference type="Proteomes" id="UP000320231">
    <property type="component" value="Chromosome"/>
</dbReference>
<accession>A0A455UAL6</accession>
<evidence type="ECO:0000313" key="2">
    <source>
        <dbReference type="Proteomes" id="UP000320231"/>
    </source>
</evidence>
<dbReference type="EMBL" id="AP019514">
    <property type="protein sequence ID" value="BBI63055.1"/>
    <property type="molecule type" value="Genomic_DNA"/>
</dbReference>
<dbReference type="AlphaFoldDB" id="A0A455UAL6"/>
<proteinExistence type="predicted"/>
<evidence type="ECO:0000313" key="1">
    <source>
        <dbReference type="EMBL" id="BBI63055.1"/>
    </source>
</evidence>
<name>A0A455UAL6_9GAMM</name>
<organism evidence="1 2">
    <name type="scientific">Vreelandella sulfidaeris</name>
    <dbReference type="NCBI Taxonomy" id="115553"/>
    <lineage>
        <taxon>Bacteria</taxon>
        <taxon>Pseudomonadati</taxon>
        <taxon>Pseudomonadota</taxon>
        <taxon>Gammaproteobacteria</taxon>
        <taxon>Oceanospirillales</taxon>
        <taxon>Halomonadaceae</taxon>
        <taxon>Vreelandella</taxon>
    </lineage>
</organism>